<evidence type="ECO:0000256" key="5">
    <source>
        <dbReference type="ARBA" id="ARBA00022679"/>
    </source>
</evidence>
<dbReference type="Pfam" id="PF02518">
    <property type="entry name" value="HATPase_c"/>
    <property type="match status" value="1"/>
</dbReference>
<accession>A0A7W6H492</accession>
<dbReference type="SMART" id="SM00388">
    <property type="entry name" value="HisKA"/>
    <property type="match status" value="1"/>
</dbReference>
<comment type="subcellular location">
    <subcellularLocation>
        <location evidence="2">Membrane</location>
    </subcellularLocation>
</comment>
<dbReference type="InterPro" id="IPR003661">
    <property type="entry name" value="HisK_dim/P_dom"/>
</dbReference>
<dbReference type="Pfam" id="PF13531">
    <property type="entry name" value="SBP_bac_11"/>
    <property type="match status" value="1"/>
</dbReference>
<dbReference type="SMART" id="SM00387">
    <property type="entry name" value="HATPase_c"/>
    <property type="match status" value="1"/>
</dbReference>
<dbReference type="InterPro" id="IPR003594">
    <property type="entry name" value="HATPase_dom"/>
</dbReference>
<dbReference type="InterPro" id="IPR050428">
    <property type="entry name" value="TCS_sensor_his_kinase"/>
</dbReference>
<dbReference type="InterPro" id="IPR004358">
    <property type="entry name" value="Sig_transdc_His_kin-like_C"/>
</dbReference>
<dbReference type="Gene3D" id="3.40.190.10">
    <property type="entry name" value="Periplasmic binding protein-like II"/>
    <property type="match status" value="2"/>
</dbReference>
<evidence type="ECO:0000256" key="8">
    <source>
        <dbReference type="ARBA" id="ARBA00022989"/>
    </source>
</evidence>
<dbReference type="InterPro" id="IPR005467">
    <property type="entry name" value="His_kinase_dom"/>
</dbReference>
<keyword evidence="7 13" id="KW-0418">Kinase</keyword>
<reference evidence="13 14" key="1">
    <citation type="submission" date="2020-08" db="EMBL/GenBank/DDBJ databases">
        <title>Genomic Encyclopedia of Type Strains, Phase IV (KMG-IV): sequencing the most valuable type-strain genomes for metagenomic binning, comparative biology and taxonomic classification.</title>
        <authorList>
            <person name="Goeker M."/>
        </authorList>
    </citation>
    <scope>NUCLEOTIDE SEQUENCE [LARGE SCALE GENOMIC DNA]</scope>
    <source>
        <strain evidence="13 14">DSM 102238</strain>
    </source>
</reference>
<keyword evidence="8" id="KW-1133">Transmembrane helix</keyword>
<dbReference type="Pfam" id="PF08521">
    <property type="entry name" value="2CSK_N"/>
    <property type="match status" value="1"/>
</dbReference>
<evidence type="ECO:0000256" key="4">
    <source>
        <dbReference type="ARBA" id="ARBA00022553"/>
    </source>
</evidence>
<dbReference type="InterPro" id="IPR036890">
    <property type="entry name" value="HATPase_C_sf"/>
</dbReference>
<sequence>MSARPVSIRRRILIGATALLLVAALALVAFLHAYAERSADRAFDRLLAASALTIAGAVQLEDGTVTVELPLAAFAMFSGEDRIFYSVLAPSGAEVTGDPDLGASLPKAGDDDAAFADDRYGGEPVRIATVGRLVSSAAGTGWVTIRVAETQGERDALSREILGNALLPVAAMTLLSLALLWFGIGRVFAPLAGLERHLRGRAPENLEPVEARAPIEVAQLVGALNGFMARLRTARERLEALVAEAAHEVRTPLASLRAQAEVARGEPDPAELRRQVARIHDGAVQASQLVSQLLMDATISHRLETPNATGPTELSAVLAEVVGRLDPDLASRVGVHVDPAAAEARLDGDRVVLREMLRNLLDNALRYSEGPVSLFVAPARALAGAAASVEIHVSDRGPGIADAEKALVFERFRRGAAAEGRTGSGLGLAIVRRVVAAQGGAIALKDRSGGGLTVCVTLPLALRVDRPAPRAAIAGVLALASLALTMLAETPPATAAETLYPAPNGSTADVLRVAGTTDTPLFTPLVQAFQATRPNVAVAYEEGDTRPIFERFVAGDGASPDILMSSASDLQVKLVNGGLARAYDSPLVRALPAWARWRSQVFGFSFEPAVIVYNTRAITEGEVPRTHLGFAGLLEREPERFRGRVATYDVATSGVGYLLATQDAAISSYFWRLANAFGRTDAVVSGSSPAILDGLANGSLAIGYNVLGSYAFARQQAGAPIAIVVPDDYVLVLTRTMLIPVAAPRPDLAEAFLDFTLSPAGQAVLAGPAALGSVVPGSAGRWTAEHIASLGHGAVQPIALGPSLLVGLDRQRRARFLETWREIVSPR</sequence>
<keyword evidence="14" id="KW-1185">Reference proteome</keyword>
<evidence type="ECO:0000256" key="2">
    <source>
        <dbReference type="ARBA" id="ARBA00004370"/>
    </source>
</evidence>
<dbReference type="InterPro" id="IPR003660">
    <property type="entry name" value="HAMP_dom"/>
</dbReference>
<dbReference type="GO" id="GO:0000155">
    <property type="term" value="F:phosphorelay sensor kinase activity"/>
    <property type="evidence" value="ECO:0007669"/>
    <property type="project" value="InterPro"/>
</dbReference>
<dbReference type="Gene3D" id="3.30.565.10">
    <property type="entry name" value="Histidine kinase-like ATPase, C-terminal domain"/>
    <property type="match status" value="1"/>
</dbReference>
<evidence type="ECO:0000256" key="9">
    <source>
        <dbReference type="ARBA" id="ARBA00023012"/>
    </source>
</evidence>
<dbReference type="EMBL" id="JACIEK010000001">
    <property type="protein sequence ID" value="MBB3996769.1"/>
    <property type="molecule type" value="Genomic_DNA"/>
</dbReference>
<keyword evidence="4" id="KW-0597">Phosphoprotein</keyword>
<feature type="domain" description="Histidine kinase" evidence="11">
    <location>
        <begin position="244"/>
        <end position="462"/>
    </location>
</feature>
<dbReference type="InterPro" id="IPR006311">
    <property type="entry name" value="TAT_signal"/>
</dbReference>
<dbReference type="PRINTS" id="PR00344">
    <property type="entry name" value="BCTRLSENSOR"/>
</dbReference>
<gene>
    <name evidence="13" type="ORF">GGR04_000590</name>
</gene>
<evidence type="ECO:0000256" key="1">
    <source>
        <dbReference type="ARBA" id="ARBA00000085"/>
    </source>
</evidence>
<dbReference type="InterPro" id="IPR036097">
    <property type="entry name" value="HisK_dim/P_sf"/>
</dbReference>
<evidence type="ECO:0000256" key="10">
    <source>
        <dbReference type="ARBA" id="ARBA00023136"/>
    </source>
</evidence>
<comment type="caution">
    <text evidence="13">The sequence shown here is derived from an EMBL/GenBank/DDBJ whole genome shotgun (WGS) entry which is preliminary data.</text>
</comment>
<dbReference type="Gene3D" id="1.10.287.130">
    <property type="match status" value="1"/>
</dbReference>
<evidence type="ECO:0000256" key="7">
    <source>
        <dbReference type="ARBA" id="ARBA00022777"/>
    </source>
</evidence>
<keyword evidence="9" id="KW-0902">Two-component regulatory system</keyword>
<keyword evidence="10" id="KW-0472">Membrane</keyword>
<dbReference type="SUPFAM" id="SSF47384">
    <property type="entry name" value="Homodimeric domain of signal transducing histidine kinase"/>
    <property type="match status" value="1"/>
</dbReference>
<dbReference type="GO" id="GO:0005886">
    <property type="term" value="C:plasma membrane"/>
    <property type="evidence" value="ECO:0007669"/>
    <property type="project" value="TreeGrafter"/>
</dbReference>
<dbReference type="PROSITE" id="PS51318">
    <property type="entry name" value="TAT"/>
    <property type="match status" value="1"/>
</dbReference>
<dbReference type="EC" id="2.7.13.3" evidence="3"/>
<dbReference type="Pfam" id="PF00512">
    <property type="entry name" value="HisKA"/>
    <property type="match status" value="1"/>
</dbReference>
<dbReference type="InterPro" id="IPR013727">
    <property type="entry name" value="2CSK_N"/>
</dbReference>
<evidence type="ECO:0000313" key="14">
    <source>
        <dbReference type="Proteomes" id="UP000542776"/>
    </source>
</evidence>
<keyword evidence="5 13" id="KW-0808">Transferase</keyword>
<dbReference type="PROSITE" id="PS50885">
    <property type="entry name" value="HAMP"/>
    <property type="match status" value="1"/>
</dbReference>
<dbReference type="PROSITE" id="PS50109">
    <property type="entry name" value="HIS_KIN"/>
    <property type="match status" value="1"/>
</dbReference>
<evidence type="ECO:0000259" key="12">
    <source>
        <dbReference type="PROSITE" id="PS50885"/>
    </source>
</evidence>
<evidence type="ECO:0000259" key="11">
    <source>
        <dbReference type="PROSITE" id="PS50109"/>
    </source>
</evidence>
<evidence type="ECO:0000256" key="3">
    <source>
        <dbReference type="ARBA" id="ARBA00012438"/>
    </source>
</evidence>
<dbReference type="SUPFAM" id="SSF55874">
    <property type="entry name" value="ATPase domain of HSP90 chaperone/DNA topoisomerase II/histidine kinase"/>
    <property type="match status" value="1"/>
</dbReference>
<comment type="catalytic activity">
    <reaction evidence="1">
        <text>ATP + protein L-histidine = ADP + protein N-phospho-L-histidine.</text>
        <dbReference type="EC" id="2.7.13.3"/>
    </reaction>
</comment>
<dbReference type="AlphaFoldDB" id="A0A7W6H492"/>
<dbReference type="PANTHER" id="PTHR45436:SF1">
    <property type="entry name" value="SENSOR PROTEIN QSEC"/>
    <property type="match status" value="1"/>
</dbReference>
<dbReference type="CDD" id="cd00082">
    <property type="entry name" value="HisKA"/>
    <property type="match status" value="1"/>
</dbReference>
<evidence type="ECO:0000313" key="13">
    <source>
        <dbReference type="EMBL" id="MBB3996769.1"/>
    </source>
</evidence>
<dbReference type="PANTHER" id="PTHR45436">
    <property type="entry name" value="SENSOR HISTIDINE KINASE YKOH"/>
    <property type="match status" value="1"/>
</dbReference>
<organism evidence="13 14">
    <name type="scientific">Aureimonas pseudogalii</name>
    <dbReference type="NCBI Taxonomy" id="1744844"/>
    <lineage>
        <taxon>Bacteria</taxon>
        <taxon>Pseudomonadati</taxon>
        <taxon>Pseudomonadota</taxon>
        <taxon>Alphaproteobacteria</taxon>
        <taxon>Hyphomicrobiales</taxon>
        <taxon>Aurantimonadaceae</taxon>
        <taxon>Aureimonas</taxon>
    </lineage>
</organism>
<dbReference type="SUPFAM" id="SSF53850">
    <property type="entry name" value="Periplasmic binding protein-like II"/>
    <property type="match status" value="1"/>
</dbReference>
<dbReference type="Proteomes" id="UP000542776">
    <property type="component" value="Unassembled WGS sequence"/>
</dbReference>
<dbReference type="CDD" id="cd00075">
    <property type="entry name" value="HATPase"/>
    <property type="match status" value="1"/>
</dbReference>
<protein>
    <recommendedName>
        <fullName evidence="3">histidine kinase</fullName>
        <ecNumber evidence="3">2.7.13.3</ecNumber>
    </recommendedName>
</protein>
<dbReference type="RefSeq" id="WP_183197664.1">
    <property type="nucleotide sequence ID" value="NZ_JACIEK010000001.1"/>
</dbReference>
<proteinExistence type="predicted"/>
<name>A0A7W6H492_9HYPH</name>
<evidence type="ECO:0000256" key="6">
    <source>
        <dbReference type="ARBA" id="ARBA00022692"/>
    </source>
</evidence>
<feature type="domain" description="HAMP" evidence="12">
    <location>
        <begin position="185"/>
        <end position="236"/>
    </location>
</feature>
<keyword evidence="6" id="KW-0812">Transmembrane</keyword>